<name>A0A1B1NG25_9MICO</name>
<dbReference type="InterPro" id="IPR007391">
    <property type="entry name" value="Vancomycin_resist_VanW"/>
</dbReference>
<dbReference type="Pfam" id="PF12229">
    <property type="entry name" value="PG_binding_4"/>
    <property type="match status" value="2"/>
</dbReference>
<reference evidence="3 4" key="1">
    <citation type="submission" date="2016-03" db="EMBL/GenBank/DDBJ databases">
        <title>Shallow-sea hydrothermal system.</title>
        <authorList>
            <person name="Tang K."/>
        </authorList>
    </citation>
    <scope>NUCLEOTIDE SEQUENCE [LARGE SCALE GENOMIC DNA]</scope>
    <source>
        <strain evidence="3 4">JLT9</strain>
    </source>
</reference>
<dbReference type="InterPro" id="IPR052913">
    <property type="entry name" value="Glycopeptide_resist_protein"/>
</dbReference>
<keyword evidence="1" id="KW-0472">Membrane</keyword>
<dbReference type="PANTHER" id="PTHR35788:SF1">
    <property type="entry name" value="EXPORTED PROTEIN"/>
    <property type="match status" value="1"/>
</dbReference>
<keyword evidence="1" id="KW-0812">Transmembrane</keyword>
<dbReference type="InterPro" id="IPR022029">
    <property type="entry name" value="YoaR-like_PG-bd"/>
</dbReference>
<evidence type="ECO:0000313" key="4">
    <source>
        <dbReference type="Proteomes" id="UP000092482"/>
    </source>
</evidence>
<evidence type="ECO:0000259" key="2">
    <source>
        <dbReference type="Pfam" id="PF12229"/>
    </source>
</evidence>
<dbReference type="RefSeq" id="WP_066641686.1">
    <property type="nucleotide sequence ID" value="NZ_CP014989.1"/>
</dbReference>
<protein>
    <submittedName>
        <fullName evidence="3">Vancomycin B-type resistance protein VanW</fullName>
    </submittedName>
</protein>
<proteinExistence type="predicted"/>
<dbReference type="Proteomes" id="UP000092482">
    <property type="component" value="Chromosome"/>
</dbReference>
<sequence length="607" mass="65368">MADATDRPGSLREESDRRGWWAVLGRFAAALLVLAVIYVGAAFYFKDRPAAGVSVAGVDIGSLTEDEARAELEREFASRTTEPLLLELEADGAQGEPAEPVEVDVVPQDAGLSLDLDRTLRGVTGLSFNPARMWDHVAGADRDLPLYGAVDREALQTELDRVAQDYDSEPVEGEISLTADGVEVVDARDGRTVDVAGTADAVGQAWEDQVWDDEGGSDEQRTVAGVATGQRPELTAQEIDRFTEEDLDPALDAPVMVRASRGEGDNEETARAELARRDLLQLLRVQQDGGGLSLGIDEEATLARIRQDLGRLERGPRDATVRLEGSEVEVVGSRVGYALTEDGLVDAVREALPAQGEDRTVQASVETIEPEIPTSVSEDWSFSEMASFSSTFPTGASNEARTANLRAGVANVNGTVVMPGRQFSLGAALGDITAANGYVEAPVIVDGRLVMGRGGGLSQISTVVFNASWFAGVQLDAHTPHSFYISRYPAGREATLAIPSIDNLWTNDTDTPVVVQTWISGDEIVMRLLGDRQYTVETVDGERRDFTTGERREDDRADCVPQSAAQGFTIRNTRILRSDGEEVGRDDFTTTYDAADEIVCTNPEAGS</sequence>
<dbReference type="PATRIC" id="fig|1758689.4.peg.3121"/>
<feature type="domain" description="YoaR-like putative peptidoglycan binding" evidence="2">
    <location>
        <begin position="129"/>
        <end position="206"/>
    </location>
</feature>
<organism evidence="3 4">
    <name type="scientific">Serinicoccus hydrothermalis</name>
    <dbReference type="NCBI Taxonomy" id="1758689"/>
    <lineage>
        <taxon>Bacteria</taxon>
        <taxon>Bacillati</taxon>
        <taxon>Actinomycetota</taxon>
        <taxon>Actinomycetes</taxon>
        <taxon>Micrococcales</taxon>
        <taxon>Ornithinimicrobiaceae</taxon>
        <taxon>Serinicoccus</taxon>
    </lineage>
</organism>
<dbReference type="PANTHER" id="PTHR35788">
    <property type="entry name" value="EXPORTED PROTEIN-RELATED"/>
    <property type="match status" value="1"/>
</dbReference>
<gene>
    <name evidence="3" type="ORF">SGUI_2992</name>
</gene>
<dbReference type="Pfam" id="PF04294">
    <property type="entry name" value="VanW"/>
    <property type="match status" value="1"/>
</dbReference>
<dbReference type="KEGG" id="serj:SGUI_2992"/>
<keyword evidence="4" id="KW-1185">Reference proteome</keyword>
<dbReference type="AlphaFoldDB" id="A0A1B1NG25"/>
<feature type="transmembrane region" description="Helical" evidence="1">
    <location>
        <begin position="20"/>
        <end position="45"/>
    </location>
</feature>
<evidence type="ECO:0000313" key="3">
    <source>
        <dbReference type="EMBL" id="ANS80388.1"/>
    </source>
</evidence>
<keyword evidence="1" id="KW-1133">Transmembrane helix</keyword>
<feature type="domain" description="YoaR-like putative peptidoglycan binding" evidence="2">
    <location>
        <begin position="292"/>
        <end position="358"/>
    </location>
</feature>
<dbReference type="STRING" id="1758689.SGUI_2992"/>
<evidence type="ECO:0000256" key="1">
    <source>
        <dbReference type="SAM" id="Phobius"/>
    </source>
</evidence>
<dbReference type="EMBL" id="CP014989">
    <property type="protein sequence ID" value="ANS80388.1"/>
    <property type="molecule type" value="Genomic_DNA"/>
</dbReference>
<accession>A0A1B1NG25</accession>